<evidence type="ECO:0000313" key="2">
    <source>
        <dbReference type="EMBL" id="GMI27144.1"/>
    </source>
</evidence>
<feature type="compositionally biased region" description="Basic and acidic residues" evidence="1">
    <location>
        <begin position="209"/>
        <end position="218"/>
    </location>
</feature>
<keyword evidence="3" id="KW-1185">Reference proteome</keyword>
<organism evidence="2 3">
    <name type="scientific">Tetraparma gracilis</name>
    <dbReference type="NCBI Taxonomy" id="2962635"/>
    <lineage>
        <taxon>Eukaryota</taxon>
        <taxon>Sar</taxon>
        <taxon>Stramenopiles</taxon>
        <taxon>Ochrophyta</taxon>
        <taxon>Bolidophyceae</taxon>
        <taxon>Parmales</taxon>
        <taxon>Triparmaceae</taxon>
        <taxon>Tetraparma</taxon>
    </lineage>
</organism>
<gene>
    <name evidence="2" type="ORF">TeGR_g8042</name>
</gene>
<feature type="compositionally biased region" description="Basic residues" evidence="1">
    <location>
        <begin position="219"/>
        <end position="229"/>
    </location>
</feature>
<evidence type="ECO:0000313" key="3">
    <source>
        <dbReference type="Proteomes" id="UP001165060"/>
    </source>
</evidence>
<protein>
    <submittedName>
        <fullName evidence="2">Uncharacterized protein</fullName>
    </submittedName>
</protein>
<sequence length="248" mass="26955">MPAPSALLLYRHADVHVRRLLLHTPAAMEVLAVTRDGDLCSIDGFDKELGEYELERESDGSALSLPASSILLFAASPSTPEPLLSLLDLHARCLLNACRLLQKLAASPPSPDPLPGPDGPLYFALDVAQPLLKLCLLATAAVTSHYNKSPANSQDVHLWLTAHYLKARTHYLLRRFPQCLSAIAAGLALGEERGSPSNLIPALADLREKAEAGRERERKRDKRTAKAIGKHVMAVMEKSKTPLPELEG</sequence>
<proteinExistence type="predicted"/>
<name>A0ABQ6MJQ9_9STRA</name>
<comment type="caution">
    <text evidence="2">The sequence shown here is derived from an EMBL/GenBank/DDBJ whole genome shotgun (WGS) entry which is preliminary data.</text>
</comment>
<feature type="region of interest" description="Disordered" evidence="1">
    <location>
        <begin position="209"/>
        <end position="248"/>
    </location>
</feature>
<dbReference type="Proteomes" id="UP001165060">
    <property type="component" value="Unassembled WGS sequence"/>
</dbReference>
<dbReference type="EMBL" id="BRYB01002888">
    <property type="protein sequence ID" value="GMI27144.1"/>
    <property type="molecule type" value="Genomic_DNA"/>
</dbReference>
<accession>A0ABQ6MJQ9</accession>
<reference evidence="2 3" key="1">
    <citation type="journal article" date="2023" name="Commun. Biol.">
        <title>Genome analysis of Parmales, the sister group of diatoms, reveals the evolutionary specialization of diatoms from phago-mixotrophs to photoautotrophs.</title>
        <authorList>
            <person name="Ban H."/>
            <person name="Sato S."/>
            <person name="Yoshikawa S."/>
            <person name="Yamada K."/>
            <person name="Nakamura Y."/>
            <person name="Ichinomiya M."/>
            <person name="Sato N."/>
            <person name="Blanc-Mathieu R."/>
            <person name="Endo H."/>
            <person name="Kuwata A."/>
            <person name="Ogata H."/>
        </authorList>
    </citation>
    <scope>NUCLEOTIDE SEQUENCE [LARGE SCALE GENOMIC DNA]</scope>
</reference>
<evidence type="ECO:0000256" key="1">
    <source>
        <dbReference type="SAM" id="MobiDB-lite"/>
    </source>
</evidence>